<dbReference type="InterPro" id="IPR007110">
    <property type="entry name" value="Ig-like_dom"/>
</dbReference>
<keyword evidence="3" id="KW-1280">Immunoglobulin</keyword>
<dbReference type="InterPro" id="IPR013783">
    <property type="entry name" value="Ig-like_fold"/>
</dbReference>
<dbReference type="InterPro" id="IPR013106">
    <property type="entry name" value="Ig_V-set"/>
</dbReference>
<name>A0A8C2NR09_CAPHI</name>
<reference evidence="5" key="2">
    <citation type="submission" date="2025-08" db="UniProtKB">
        <authorList>
            <consortium name="Ensembl"/>
        </authorList>
    </citation>
    <scope>IDENTIFICATION</scope>
</reference>
<dbReference type="GO" id="GO:0002250">
    <property type="term" value="P:adaptive immune response"/>
    <property type="evidence" value="ECO:0007669"/>
    <property type="project" value="UniProtKB-KW"/>
</dbReference>
<dbReference type="SMART" id="SM00406">
    <property type="entry name" value="IGv"/>
    <property type="match status" value="1"/>
</dbReference>
<protein>
    <recommendedName>
        <fullName evidence="4">Ig-like domain-containing protein</fullName>
    </recommendedName>
</protein>
<dbReference type="InterPro" id="IPR036179">
    <property type="entry name" value="Ig-like_dom_sf"/>
</dbReference>
<dbReference type="Ensembl" id="ENSCHIT00010012255.1">
    <property type="protein sequence ID" value="ENSCHIP00010008694.1"/>
    <property type="gene ID" value="ENSCHIG00010006434.1"/>
</dbReference>
<accession>A0A8C2NR09</accession>
<dbReference type="GO" id="GO:0005576">
    <property type="term" value="C:extracellular region"/>
    <property type="evidence" value="ECO:0007669"/>
    <property type="project" value="UniProtKB-ARBA"/>
</dbReference>
<organism evidence="5">
    <name type="scientific">Capra hircus</name>
    <name type="common">Goat</name>
    <dbReference type="NCBI Taxonomy" id="9925"/>
    <lineage>
        <taxon>Eukaryota</taxon>
        <taxon>Metazoa</taxon>
        <taxon>Chordata</taxon>
        <taxon>Craniata</taxon>
        <taxon>Vertebrata</taxon>
        <taxon>Euteleostomi</taxon>
        <taxon>Mammalia</taxon>
        <taxon>Eutheria</taxon>
        <taxon>Laurasiatheria</taxon>
        <taxon>Artiodactyla</taxon>
        <taxon>Ruminantia</taxon>
        <taxon>Pecora</taxon>
        <taxon>Bovidae</taxon>
        <taxon>Caprinae</taxon>
        <taxon>Capra</taxon>
    </lineage>
</organism>
<keyword evidence="2" id="KW-1064">Adaptive immunity</keyword>
<evidence type="ECO:0000256" key="3">
    <source>
        <dbReference type="ARBA" id="ARBA00043265"/>
    </source>
</evidence>
<feature type="domain" description="Ig-like" evidence="4">
    <location>
        <begin position="1"/>
        <end position="87"/>
    </location>
</feature>
<dbReference type="SUPFAM" id="SSF48726">
    <property type="entry name" value="Immunoglobulin"/>
    <property type="match status" value="1"/>
</dbReference>
<reference evidence="5" key="1">
    <citation type="submission" date="2019-03" db="EMBL/GenBank/DDBJ databases">
        <title>Genome sequencing and reference-guided assembly of Black Bengal Goat (Capra hircus).</title>
        <authorList>
            <person name="Siddiki A.Z."/>
            <person name="Baten A."/>
            <person name="Billah M."/>
            <person name="Alam M.A.U."/>
            <person name="Shawrob K.S.M."/>
            <person name="Saha S."/>
            <person name="Chowdhury M."/>
            <person name="Rahman A.H."/>
            <person name="Stear M."/>
            <person name="Miah G."/>
            <person name="Das G.B."/>
            <person name="Hossain M.M."/>
            <person name="Kumkum M."/>
            <person name="Islam M.S."/>
            <person name="Mollah A.M."/>
            <person name="Ahsan A."/>
            <person name="Tusar F."/>
            <person name="Khan M.K.I."/>
        </authorList>
    </citation>
    <scope>NUCLEOTIDE SEQUENCE [LARGE SCALE GENOMIC DNA]</scope>
</reference>
<proteinExistence type="predicted"/>
<dbReference type="GO" id="GO:0016020">
    <property type="term" value="C:membrane"/>
    <property type="evidence" value="ECO:0007669"/>
    <property type="project" value="UniProtKB-ARBA"/>
</dbReference>
<keyword evidence="1" id="KW-0391">Immunity</keyword>
<dbReference type="GO" id="GO:0019814">
    <property type="term" value="C:immunoglobulin complex"/>
    <property type="evidence" value="ECO:0007669"/>
    <property type="project" value="UniProtKB-KW"/>
</dbReference>
<dbReference type="Pfam" id="PF07686">
    <property type="entry name" value="V-set"/>
    <property type="match status" value="1"/>
</dbReference>
<evidence type="ECO:0000256" key="1">
    <source>
        <dbReference type="ARBA" id="ARBA00022859"/>
    </source>
</evidence>
<evidence type="ECO:0000313" key="5">
    <source>
        <dbReference type="Ensembl" id="ENSCHIP00010008694.1"/>
    </source>
</evidence>
<sequence>RNILSSPSVLSASLGDRVSITCQASQSVSKWLAWYQQKPGQAPKLLTYVASNLQTGVSSRFGGSGSGTDFTVAISSLEAEDVATYYCLQYDSTPPPLLHT</sequence>
<evidence type="ECO:0000256" key="2">
    <source>
        <dbReference type="ARBA" id="ARBA00023130"/>
    </source>
</evidence>
<dbReference type="InterPro" id="IPR050150">
    <property type="entry name" value="IgV_Light_Chain"/>
</dbReference>
<dbReference type="PROSITE" id="PS50835">
    <property type="entry name" value="IG_LIKE"/>
    <property type="match status" value="1"/>
</dbReference>
<dbReference type="SMART" id="SM00409">
    <property type="entry name" value="IG"/>
    <property type="match status" value="1"/>
</dbReference>
<dbReference type="InterPro" id="IPR003599">
    <property type="entry name" value="Ig_sub"/>
</dbReference>
<dbReference type="PANTHER" id="PTHR23267">
    <property type="entry name" value="IMMUNOGLOBULIN LIGHT CHAIN"/>
    <property type="match status" value="1"/>
</dbReference>
<evidence type="ECO:0000259" key="4">
    <source>
        <dbReference type="PROSITE" id="PS50835"/>
    </source>
</evidence>
<dbReference type="FunFam" id="2.60.40.10:FF:000212">
    <property type="entry name" value="Immunoglobulin kappa chain variable 12-38"/>
    <property type="match status" value="1"/>
</dbReference>
<dbReference type="AlphaFoldDB" id="A0A8C2NR09"/>
<dbReference type="Gene3D" id="2.60.40.10">
    <property type="entry name" value="Immunoglobulins"/>
    <property type="match status" value="1"/>
</dbReference>